<gene>
    <name evidence="3" type="ORF">FXV83_00395</name>
</gene>
<organism evidence="3 4">
    <name type="scientific">Bradyrhizobium hipponense</name>
    <dbReference type="NCBI Taxonomy" id="2605638"/>
    <lineage>
        <taxon>Bacteria</taxon>
        <taxon>Pseudomonadati</taxon>
        <taxon>Pseudomonadota</taxon>
        <taxon>Alphaproteobacteria</taxon>
        <taxon>Hyphomicrobiales</taxon>
        <taxon>Nitrobacteraceae</taxon>
        <taxon>Bradyrhizobium</taxon>
    </lineage>
</organism>
<dbReference type="PRINTS" id="PR00868">
    <property type="entry name" value="DNAPOLI"/>
</dbReference>
<dbReference type="InterPro" id="IPR043502">
    <property type="entry name" value="DNA/RNA_pol_sf"/>
</dbReference>
<dbReference type="GO" id="GO:0003677">
    <property type="term" value="F:DNA binding"/>
    <property type="evidence" value="ECO:0007669"/>
    <property type="project" value="InterPro"/>
</dbReference>
<comment type="caution">
    <text evidence="3">The sequence shown here is derived from an EMBL/GenBank/DDBJ whole genome shotgun (WGS) entry which is preliminary data.</text>
</comment>
<evidence type="ECO:0000313" key="3">
    <source>
        <dbReference type="EMBL" id="TYO68496.1"/>
    </source>
</evidence>
<feature type="domain" description="DNA-directed DNA polymerase family A palm" evidence="2">
    <location>
        <begin position="318"/>
        <end position="511"/>
    </location>
</feature>
<dbReference type="RefSeq" id="WP_148736686.1">
    <property type="nucleotide sequence ID" value="NZ_VSTH01000003.1"/>
</dbReference>
<dbReference type="Gene3D" id="3.30.70.370">
    <property type="match status" value="1"/>
</dbReference>
<dbReference type="Proteomes" id="UP000324797">
    <property type="component" value="Unassembled WGS sequence"/>
</dbReference>
<reference evidence="3 4" key="1">
    <citation type="submission" date="2019-08" db="EMBL/GenBank/DDBJ databases">
        <title>Bradyrhizobium hipponensis sp. nov., a rhizobium isolated from a Lupinus angustifolius root nodule in Tunisia.</title>
        <authorList>
            <person name="Off K."/>
            <person name="Rejili M."/>
            <person name="Mars M."/>
            <person name="Brachmann A."/>
            <person name="Marin M."/>
        </authorList>
    </citation>
    <scope>NUCLEOTIDE SEQUENCE [LARGE SCALE GENOMIC DNA]</scope>
    <source>
        <strain evidence="4">aSej3</strain>
    </source>
</reference>
<proteinExistence type="predicted"/>
<dbReference type="AlphaFoldDB" id="A0A5S4YY07"/>
<accession>A0A5S4YY07</accession>
<sequence length="576" mass="64999">MWPFFREIVLVDFEFEALQGERPNPVCLVAWELRSGRKFRIWKDQFGPAPPYATGPDVLFAAYYASAELGCYRALGWRPPERILDLFIEFRNRTNGLGTPAGAGLLGALTYFGLDSIGASEKKELQKCIGAGTWHGHFTNQEILDYCEQDVAAVQRLLLVMAPLIDMPRALLRGRYMMAAAAMEHNGVPIDTVTLELLQQNWTAIQDQLIAEIDTDYHVFEGCTFKHNRFDQFLAEHRIPWPRHESGSLDLGDGTFRQMAKAHPQISPLRELRSALSELRLNDLSVGKDGRNRVILSAFRSRSGRNQPSNSKFIFGPSVWLRGLIQPPPGHGVVYVDWSQQEFGIAAALSGDTAMQEAYRSGDPYLTFAKQAKAVPAVATKNSHRAERELFKQCVLGVQYGMEDKSLAARIGQPTIVARELLRAHRETYRRFWAWSDAALDHAMLNGSLHTVFGWYVHVGESANPRSLRNFPMQANGAEMLRLACCLAVERGVEICAPVHDAVLISAPEERLEIDIRTTRDAMAEASRTVLNGFELSTDVKITRWPDRYMDERGTVMWERVMKLIGERSHRERLIA</sequence>
<dbReference type="PANTHER" id="PTHR10133:SF62">
    <property type="entry name" value="DNA POLYMERASE THETA"/>
    <property type="match status" value="1"/>
</dbReference>
<dbReference type="PANTHER" id="PTHR10133">
    <property type="entry name" value="DNA POLYMERASE I"/>
    <property type="match status" value="1"/>
</dbReference>
<protein>
    <submittedName>
        <fullName evidence="3">DNA polymerase I</fullName>
    </submittedName>
</protein>
<evidence type="ECO:0000259" key="2">
    <source>
        <dbReference type="SMART" id="SM00482"/>
    </source>
</evidence>
<dbReference type="InterPro" id="IPR002298">
    <property type="entry name" value="DNA_polymerase_A"/>
</dbReference>
<keyword evidence="4" id="KW-1185">Reference proteome</keyword>
<dbReference type="Pfam" id="PF00476">
    <property type="entry name" value="DNA_pol_A"/>
    <property type="match status" value="1"/>
</dbReference>
<dbReference type="InterPro" id="IPR001098">
    <property type="entry name" value="DNA-dir_DNA_pol_A_palm_dom"/>
</dbReference>
<dbReference type="Gene3D" id="1.10.150.20">
    <property type="entry name" value="5' to 3' exonuclease, C-terminal subdomain"/>
    <property type="match status" value="1"/>
</dbReference>
<dbReference type="EMBL" id="VSTH01000003">
    <property type="protein sequence ID" value="TYO68496.1"/>
    <property type="molecule type" value="Genomic_DNA"/>
</dbReference>
<dbReference type="GO" id="GO:0006302">
    <property type="term" value="P:double-strand break repair"/>
    <property type="evidence" value="ECO:0007669"/>
    <property type="project" value="TreeGrafter"/>
</dbReference>
<evidence type="ECO:0000256" key="1">
    <source>
        <dbReference type="ARBA" id="ARBA00011541"/>
    </source>
</evidence>
<evidence type="ECO:0000313" key="4">
    <source>
        <dbReference type="Proteomes" id="UP000324797"/>
    </source>
</evidence>
<dbReference type="SUPFAM" id="SSF56672">
    <property type="entry name" value="DNA/RNA polymerases"/>
    <property type="match status" value="1"/>
</dbReference>
<comment type="subunit">
    <text evidence="1">Single-chain monomer with multiple functions.</text>
</comment>
<dbReference type="SMART" id="SM00482">
    <property type="entry name" value="POLAc"/>
    <property type="match status" value="1"/>
</dbReference>
<dbReference type="GO" id="GO:0003887">
    <property type="term" value="F:DNA-directed DNA polymerase activity"/>
    <property type="evidence" value="ECO:0007669"/>
    <property type="project" value="InterPro"/>
</dbReference>
<name>A0A5S4YY07_9BRAD</name>
<dbReference type="GO" id="GO:0006261">
    <property type="term" value="P:DNA-templated DNA replication"/>
    <property type="evidence" value="ECO:0007669"/>
    <property type="project" value="InterPro"/>
</dbReference>